<comment type="caution">
    <text evidence="4">The sequence shown here is derived from an EMBL/GenBank/DDBJ whole genome shotgun (WGS) entry which is preliminary data.</text>
</comment>
<feature type="region of interest" description="Disordered" evidence="2">
    <location>
        <begin position="410"/>
        <end position="493"/>
    </location>
</feature>
<dbReference type="InterPro" id="IPR016024">
    <property type="entry name" value="ARM-type_fold"/>
</dbReference>
<protein>
    <submittedName>
        <fullName evidence="4">Uncharacterized protein</fullName>
    </submittedName>
</protein>
<dbReference type="SUPFAM" id="SSF48371">
    <property type="entry name" value="ARM repeat"/>
    <property type="match status" value="1"/>
</dbReference>
<evidence type="ECO:0000256" key="3">
    <source>
        <dbReference type="SAM" id="Phobius"/>
    </source>
</evidence>
<feature type="transmembrane region" description="Helical" evidence="3">
    <location>
        <begin position="133"/>
        <end position="153"/>
    </location>
</feature>
<evidence type="ECO:0000313" key="4">
    <source>
        <dbReference type="EMBL" id="KZS05806.1"/>
    </source>
</evidence>
<keyword evidence="3" id="KW-0812">Transmembrane</keyword>
<name>A0A164NBG0_9CRUS</name>
<dbReference type="Proteomes" id="UP000076858">
    <property type="component" value="Unassembled WGS sequence"/>
</dbReference>
<keyword evidence="1" id="KW-0175">Coiled coil</keyword>
<feature type="coiled-coil region" evidence="1">
    <location>
        <begin position="519"/>
        <end position="553"/>
    </location>
</feature>
<keyword evidence="3" id="KW-0472">Membrane</keyword>
<keyword evidence="3" id="KW-1133">Transmembrane helix</keyword>
<evidence type="ECO:0000256" key="2">
    <source>
        <dbReference type="SAM" id="MobiDB-lite"/>
    </source>
</evidence>
<organism evidence="4 5">
    <name type="scientific">Daphnia magna</name>
    <dbReference type="NCBI Taxonomy" id="35525"/>
    <lineage>
        <taxon>Eukaryota</taxon>
        <taxon>Metazoa</taxon>
        <taxon>Ecdysozoa</taxon>
        <taxon>Arthropoda</taxon>
        <taxon>Crustacea</taxon>
        <taxon>Branchiopoda</taxon>
        <taxon>Diplostraca</taxon>
        <taxon>Cladocera</taxon>
        <taxon>Anomopoda</taxon>
        <taxon>Daphniidae</taxon>
        <taxon>Daphnia</taxon>
    </lineage>
</organism>
<dbReference type="OrthoDB" id="6383554at2759"/>
<dbReference type="Gene3D" id="1.25.40.180">
    <property type="match status" value="1"/>
</dbReference>
<proteinExistence type="predicted"/>
<reference evidence="4 5" key="1">
    <citation type="submission" date="2016-03" db="EMBL/GenBank/DDBJ databases">
        <title>EvidentialGene: Evidence-directed Construction of Genes on Genomes.</title>
        <authorList>
            <person name="Gilbert D.G."/>
            <person name="Choi J.-H."/>
            <person name="Mockaitis K."/>
            <person name="Colbourne J."/>
            <person name="Pfrender M."/>
        </authorList>
    </citation>
    <scope>NUCLEOTIDE SEQUENCE [LARGE SCALE GENOMIC DNA]</scope>
    <source>
        <strain evidence="4 5">Xinb3</strain>
        <tissue evidence="4">Complete organism</tissue>
    </source>
</reference>
<dbReference type="AlphaFoldDB" id="A0A164NBG0"/>
<evidence type="ECO:0000256" key="1">
    <source>
        <dbReference type="SAM" id="Coils"/>
    </source>
</evidence>
<keyword evidence="5" id="KW-1185">Reference proteome</keyword>
<feature type="compositionally biased region" description="Acidic residues" evidence="2">
    <location>
        <begin position="434"/>
        <end position="443"/>
    </location>
</feature>
<gene>
    <name evidence="4" type="ORF">APZ42_030754</name>
</gene>
<feature type="compositionally biased region" description="Basic and acidic residues" evidence="2">
    <location>
        <begin position="421"/>
        <end position="433"/>
    </location>
</feature>
<accession>A0A164NBG0</accession>
<dbReference type="EMBL" id="LRGB01002860">
    <property type="protein sequence ID" value="KZS05806.1"/>
    <property type="molecule type" value="Genomic_DNA"/>
</dbReference>
<feature type="compositionally biased region" description="Basic and acidic residues" evidence="2">
    <location>
        <begin position="481"/>
        <end position="493"/>
    </location>
</feature>
<sequence>MNAGYYCTTHPAFAKVSTWAHSDANVAAVFSGTRDFINVIAVKIAIYLPFDVTAANSPVVPCGHYREETHILHHYAMYGKPRWMDSLSNRIHRRNNENGSTLYLQCNVHRIVLPFHGAGVVDRQPETTRRWSLFYCSAGFVGIIIGFCIIIHHQDPARRSDGRLRLRGLSRGPSRRPQVESTRFRMDDHTKYMMNALRENGMEHETAPRLVARLQWWNQLNHFLDMLHNTEESIQNVTTGITVLMNYHELHQEEVEEDFVNLVFSRVLQDGNLSHLYAKLFKRLRKGNDKDWTQNIVRRLFQLCVDEFNTPYPDGKERALVKCRRANNVKLMASMFKREMPGVPDDWITDCADSLIHRVDQDVNEQTVQELHLFVKTLLLPEPGENCDPIHPTRQRQLLACFDAIERAASPRKIQPPSAIEKFHDKSDAKDEDVATDGCEGDSESNSKSDTENPHSSTSLPDSGSECEHCSDGYEDEVDTDTDRNDTEEYKRCDSGLKPEIEKKTAKPTGLIEGIIIWIKNAMNEKAMAKKKFEDEKARMDQIQAEIDEMTARKLAEDEIIMQEFRADMRRKTAAAAERRILKNRIRYPVFVRRN</sequence>
<evidence type="ECO:0000313" key="5">
    <source>
        <dbReference type="Proteomes" id="UP000076858"/>
    </source>
</evidence>